<dbReference type="VEuPathDB" id="AmoebaDB:NfTy_037720"/>
<evidence type="ECO:0000256" key="1">
    <source>
        <dbReference type="SAM" id="MobiDB-lite"/>
    </source>
</evidence>
<feature type="compositionally biased region" description="Basic and acidic residues" evidence="1">
    <location>
        <begin position="93"/>
        <end position="102"/>
    </location>
</feature>
<dbReference type="AlphaFoldDB" id="A0A6A5BS22"/>
<feature type="compositionally biased region" description="Low complexity" evidence="1">
    <location>
        <begin position="103"/>
        <end position="119"/>
    </location>
</feature>
<protein>
    <submittedName>
        <fullName evidence="2">Uncharacterized protein</fullName>
    </submittedName>
</protein>
<evidence type="ECO:0000313" key="3">
    <source>
        <dbReference type="Proteomes" id="UP000444721"/>
    </source>
</evidence>
<dbReference type="OMA" id="WSTEEIC"/>
<organism evidence="2 3">
    <name type="scientific">Naegleria fowleri</name>
    <name type="common">Brain eating amoeba</name>
    <dbReference type="NCBI Taxonomy" id="5763"/>
    <lineage>
        <taxon>Eukaryota</taxon>
        <taxon>Discoba</taxon>
        <taxon>Heterolobosea</taxon>
        <taxon>Tetramitia</taxon>
        <taxon>Eutetramitia</taxon>
        <taxon>Vahlkampfiidae</taxon>
        <taxon>Naegleria</taxon>
    </lineage>
</organism>
<keyword evidence="3" id="KW-1185">Reference proteome</keyword>
<dbReference type="OrthoDB" id="10387485at2759"/>
<dbReference type="VEuPathDB" id="AmoebaDB:FDP41_012661"/>
<gene>
    <name evidence="2" type="ORF">FDP41_012661</name>
</gene>
<evidence type="ECO:0000313" key="2">
    <source>
        <dbReference type="EMBL" id="KAF0980873.1"/>
    </source>
</evidence>
<comment type="caution">
    <text evidence="2">The sequence shown here is derived from an EMBL/GenBank/DDBJ whole genome shotgun (WGS) entry which is preliminary data.</text>
</comment>
<dbReference type="RefSeq" id="XP_044565586.1">
    <property type="nucleotide sequence ID" value="XM_044703205.1"/>
</dbReference>
<dbReference type="VEuPathDB" id="AmoebaDB:NF0084300"/>
<dbReference type="VEuPathDB" id="AmoebaDB:NF0129460"/>
<sequence>MFFRRHINRSASKTGITKATTKYVGGGCSTRNHHGSIINFSPSSNKLIFNDDLMYRTKKVTPNINQQLLFNTTRTFGQIRSYTTTTNWLKRKEVSTKAKGSGDDTSNNSTTLSSTTSSSSLEQQETLKFHDYDSWNAQQVAFMLTSPKSIGGAGLSAEKVKPLQELGFDGESLHNIIENINMEGIKYAIDQLKSIYNKNDIPQLSETCQSVVFWVHNSLRKFTTVPSTFIQSVLDDFDKHVQTYSRNEKESVLKFNEIMKQVQLDKSDSPIYLYQKKEDTNNNNEITLSSWAISCDLGPTFPANKYDEHFKFITSGNITHPVLALIEAPGTGKTHFAYHLISKGYTVLIIQSKHKNIISNSLEMIFNISRNSSNLRGLLDSETKRFIKSYLIVADIIINARLDPKDTNKTNLYLCKYILNGGFKMVEEAYNNNYEQHGFSPQLKKVMFFIDEAHDFNDFDGKVPRTANDTDNGNLLTLLTSNMRDYGGVILTTTFASAVEGKIEMKISKDDSKEVFEKFSYHFTNPLPILHAKQVRKFLDMFIDTSRKGHNNPDIWNLVATFLQGPTRRCEEFLQQLYLELCKDSTPQFRSFTEFIYTNLCTLVFKKKGYGPEKTDNPLYKSLFYRLALLGEANLTEALHIVSTQTSISEEIEDASKFLLTHGLSYTFDYTNKIYKVVSPIERMRLLKTLQQYGSNGDWFLNSHKQLSNIGDISPLSEVASVYFILNHFEFFKQQFPGTYLQNYYLAAKYYVEDSEISKDSLNNDFKISSLLINTIHCNMKIFQTEKYPLTGNDDDLLPRFLVLPCHNAGPDVLGMLKRSSKVNDDTIPLCIPIVAAVTRKTGDNLKFKKNYATTDLSNLYYENLETSRSPPTNVLTLKERNSLNAAITDIVKAGKMLRILFHPNETFSNTPLSDRIQQYDHDDAPQIIFFDHAVLTKKGHCIYEISKNNSVWQNYLNNNNLSVVADVF</sequence>
<dbReference type="GeneID" id="68119876"/>
<accession>A0A6A5BS22</accession>
<dbReference type="EMBL" id="VFQX01000016">
    <property type="protein sequence ID" value="KAF0980873.1"/>
    <property type="molecule type" value="Genomic_DNA"/>
</dbReference>
<proteinExistence type="predicted"/>
<reference evidence="2 3" key="1">
    <citation type="journal article" date="2019" name="Sci. Rep.">
        <title>Nanopore sequencing improves the draft genome of the human pathogenic amoeba Naegleria fowleri.</title>
        <authorList>
            <person name="Liechti N."/>
            <person name="Schurch N."/>
            <person name="Bruggmann R."/>
            <person name="Wittwer M."/>
        </authorList>
    </citation>
    <scope>NUCLEOTIDE SEQUENCE [LARGE SCALE GENOMIC DNA]</scope>
    <source>
        <strain evidence="2 3">ATCC 30894</strain>
    </source>
</reference>
<dbReference type="Proteomes" id="UP000444721">
    <property type="component" value="Unassembled WGS sequence"/>
</dbReference>
<feature type="region of interest" description="Disordered" evidence="1">
    <location>
        <begin position="93"/>
        <end position="119"/>
    </location>
</feature>
<name>A0A6A5BS22_NAEFO</name>